<evidence type="ECO:0000313" key="1">
    <source>
        <dbReference type="EMBL" id="GDY72414.1"/>
    </source>
</evidence>
<gene>
    <name evidence="1" type="ORF">SAV31267_018990</name>
</gene>
<dbReference type="Proteomes" id="UP000299211">
    <property type="component" value="Unassembled WGS sequence"/>
</dbReference>
<dbReference type="AlphaFoldDB" id="A0A4D4ML31"/>
<evidence type="ECO:0000313" key="2">
    <source>
        <dbReference type="Proteomes" id="UP000299211"/>
    </source>
</evidence>
<organism evidence="1 2">
    <name type="scientific">Streptomyces avermitilis</name>
    <dbReference type="NCBI Taxonomy" id="33903"/>
    <lineage>
        <taxon>Bacteria</taxon>
        <taxon>Bacillati</taxon>
        <taxon>Actinomycetota</taxon>
        <taxon>Actinomycetes</taxon>
        <taxon>Kitasatosporales</taxon>
        <taxon>Streptomycetaceae</taxon>
        <taxon>Streptomyces</taxon>
    </lineage>
</organism>
<reference evidence="1 2" key="1">
    <citation type="submission" date="2019-04" db="EMBL/GenBank/DDBJ databases">
        <title>Draft genome sequences of Streptomyces avermitilis ATCC 31267.</title>
        <authorList>
            <person name="Komaki H."/>
            <person name="Tamura T."/>
            <person name="Hosoyama A."/>
        </authorList>
    </citation>
    <scope>NUCLEOTIDE SEQUENCE [LARGE SCALE GENOMIC DNA]</scope>
    <source>
        <strain evidence="1 2">ATCC 31267</strain>
    </source>
</reference>
<sequence>MRDAVLRAERGDRVGVDVDRGDDLRLALLGERGERGQMAAAPMAPVPMRAALIRRPASGAAGRFGYGVGFGLESGGEEGSGLVASRAVGVDVS</sequence>
<comment type="caution">
    <text evidence="1">The sequence shown here is derived from an EMBL/GenBank/DDBJ whole genome shotgun (WGS) entry which is preliminary data.</text>
</comment>
<protein>
    <submittedName>
        <fullName evidence="1">Uncharacterized protein</fullName>
    </submittedName>
</protein>
<proteinExistence type="predicted"/>
<dbReference type="EMBL" id="BJHY01000001">
    <property type="protein sequence ID" value="GDY72414.1"/>
    <property type="molecule type" value="Genomic_DNA"/>
</dbReference>
<name>A0A4D4ML31_STRAX</name>
<accession>A0A4D4ML31</accession>